<evidence type="ECO:0000313" key="3">
    <source>
        <dbReference type="Proteomes" id="UP000799444"/>
    </source>
</evidence>
<reference evidence="2" key="1">
    <citation type="journal article" date="2020" name="Stud. Mycol.">
        <title>101 Dothideomycetes genomes: a test case for predicting lifestyles and emergence of pathogens.</title>
        <authorList>
            <person name="Haridas S."/>
            <person name="Albert R."/>
            <person name="Binder M."/>
            <person name="Bloem J."/>
            <person name="Labutti K."/>
            <person name="Salamov A."/>
            <person name="Andreopoulos B."/>
            <person name="Baker S."/>
            <person name="Barry K."/>
            <person name="Bills G."/>
            <person name="Bluhm B."/>
            <person name="Cannon C."/>
            <person name="Castanera R."/>
            <person name="Culley D."/>
            <person name="Daum C."/>
            <person name="Ezra D."/>
            <person name="Gonzalez J."/>
            <person name="Henrissat B."/>
            <person name="Kuo A."/>
            <person name="Liang C."/>
            <person name="Lipzen A."/>
            <person name="Lutzoni F."/>
            <person name="Magnuson J."/>
            <person name="Mondo S."/>
            <person name="Nolan M."/>
            <person name="Ohm R."/>
            <person name="Pangilinan J."/>
            <person name="Park H.-J."/>
            <person name="Ramirez L."/>
            <person name="Alfaro M."/>
            <person name="Sun H."/>
            <person name="Tritt A."/>
            <person name="Yoshinaga Y."/>
            <person name="Zwiers L.-H."/>
            <person name="Turgeon B."/>
            <person name="Goodwin S."/>
            <person name="Spatafora J."/>
            <person name="Crous P."/>
            <person name="Grigoriev I."/>
        </authorList>
    </citation>
    <scope>NUCLEOTIDE SEQUENCE</scope>
    <source>
        <strain evidence="2">CBS 125425</strain>
    </source>
</reference>
<evidence type="ECO:0000259" key="1">
    <source>
        <dbReference type="Pfam" id="PF01425"/>
    </source>
</evidence>
<dbReference type="SUPFAM" id="SSF75304">
    <property type="entry name" value="Amidase signature (AS) enzymes"/>
    <property type="match status" value="1"/>
</dbReference>
<dbReference type="EMBL" id="ML996353">
    <property type="protein sequence ID" value="KAF2727125.1"/>
    <property type="molecule type" value="Genomic_DNA"/>
</dbReference>
<dbReference type="PANTHER" id="PTHR42678:SF34">
    <property type="entry name" value="OS04G0183300 PROTEIN"/>
    <property type="match status" value="1"/>
</dbReference>
<dbReference type="InterPro" id="IPR036928">
    <property type="entry name" value="AS_sf"/>
</dbReference>
<dbReference type="InterPro" id="IPR023631">
    <property type="entry name" value="Amidase_dom"/>
</dbReference>
<dbReference type="OrthoDB" id="566138at2759"/>
<feature type="domain" description="Amidase" evidence="1">
    <location>
        <begin position="53"/>
        <end position="333"/>
    </location>
</feature>
<dbReference type="Gene3D" id="3.90.1300.10">
    <property type="entry name" value="Amidase signature (AS) domain"/>
    <property type="match status" value="1"/>
</dbReference>
<dbReference type="Pfam" id="PF01425">
    <property type="entry name" value="Amidase"/>
    <property type="match status" value="1"/>
</dbReference>
<comment type="caution">
    <text evidence="2">The sequence shown here is derived from an EMBL/GenBank/DDBJ whole genome shotgun (WGS) entry which is preliminary data.</text>
</comment>
<gene>
    <name evidence="2" type="ORF">EJ04DRAFT_506215</name>
</gene>
<dbReference type="Proteomes" id="UP000799444">
    <property type="component" value="Unassembled WGS sequence"/>
</dbReference>
<protein>
    <submittedName>
        <fullName evidence="2">Amidase family protein</fullName>
    </submittedName>
</protein>
<organism evidence="2 3">
    <name type="scientific">Polyplosphaeria fusca</name>
    <dbReference type="NCBI Taxonomy" id="682080"/>
    <lineage>
        <taxon>Eukaryota</taxon>
        <taxon>Fungi</taxon>
        <taxon>Dikarya</taxon>
        <taxon>Ascomycota</taxon>
        <taxon>Pezizomycotina</taxon>
        <taxon>Dothideomycetes</taxon>
        <taxon>Pleosporomycetidae</taxon>
        <taxon>Pleosporales</taxon>
        <taxon>Tetraplosphaeriaceae</taxon>
        <taxon>Polyplosphaeria</taxon>
    </lineage>
</organism>
<keyword evidence="3" id="KW-1185">Reference proteome</keyword>
<dbReference type="AlphaFoldDB" id="A0A9P4UWG1"/>
<evidence type="ECO:0000313" key="2">
    <source>
        <dbReference type="EMBL" id="KAF2727125.1"/>
    </source>
</evidence>
<dbReference type="PANTHER" id="PTHR42678">
    <property type="entry name" value="AMIDASE"/>
    <property type="match status" value="1"/>
</dbReference>
<sequence>MAVDFGVGTFGLAHIAGWVPHITNQPPLFDPLTTTAMTLQRMLNAGAITSVQILNIYYRQILEYNAYLKAVYQLAPNALERAAELDRLRSNGVLLGMLHGIPVLLKDNIGTEPSLGMNTTACTPALVRSIATNNSPVVDRLIAAGVIIMGKVTLSEMMWYKGLGVRVGWSSLCGQAQNPYIEGGIDKSDGISGHSSPGGSSSGPAIAVAAGFAPLAVGTETEGSINCPATRNSLYAVKPTLGVVPNKGIVPISFHLDTAGPMAKSAEDIASLLTVMIGNDRPDASFGGYITFLKGADGWNDLRVGLLDPDKWRYDKRLQTPAPVAIQQIRNATWEAYSRIASLARSCRMNVPLRPDEDFDFEGSNGIIELMITDFAPDFDKYLKGTIGSNVRDTEELLAWNAQHSNLVLPPEYPSQESIEQAVAFDKSSDRRGRILAHISEVGKSLPDTLDKYDIDVIIGPADSWITKYSAATGHPHCSLPTGYIEYNGRPVGLTAIARSEATLITLMSAHEASFPQRRPPSAFLAHRSYCGD</sequence>
<name>A0A9P4UWG1_9PLEO</name>
<proteinExistence type="predicted"/>
<accession>A0A9P4UWG1</accession>